<dbReference type="GO" id="GO:0055037">
    <property type="term" value="C:recycling endosome"/>
    <property type="evidence" value="ECO:0007669"/>
    <property type="project" value="TreeGrafter"/>
</dbReference>
<evidence type="ECO:0000256" key="2">
    <source>
        <dbReference type="ARBA" id="ARBA00023203"/>
    </source>
</evidence>
<dbReference type="InterPro" id="IPR003124">
    <property type="entry name" value="WH2_dom"/>
</dbReference>
<feature type="domain" description="WH2" evidence="4">
    <location>
        <begin position="411"/>
        <end position="433"/>
    </location>
</feature>
<evidence type="ECO:0000256" key="1">
    <source>
        <dbReference type="ARBA" id="ARBA00005602"/>
    </source>
</evidence>
<keyword evidence="2" id="KW-0009">Actin-binding</keyword>
<feature type="compositionally biased region" description="Pro residues" evidence="3">
    <location>
        <begin position="372"/>
        <end position="403"/>
    </location>
</feature>
<dbReference type="GO" id="GO:0043015">
    <property type="term" value="F:gamma-tubulin binding"/>
    <property type="evidence" value="ECO:0007669"/>
    <property type="project" value="TreeGrafter"/>
</dbReference>
<feature type="compositionally biased region" description="Polar residues" evidence="3">
    <location>
        <begin position="319"/>
        <end position="331"/>
    </location>
</feature>
<evidence type="ECO:0000259" key="4">
    <source>
        <dbReference type="PROSITE" id="PS51082"/>
    </source>
</evidence>
<dbReference type="InterPro" id="IPR021854">
    <property type="entry name" value="WASH1_WAHD"/>
</dbReference>
<keyword evidence="5" id="KW-1185">Reference proteome</keyword>
<evidence type="ECO:0000313" key="6">
    <source>
        <dbReference type="WBParaSite" id="L893_g19340.t1"/>
    </source>
</evidence>
<dbReference type="SMART" id="SM00246">
    <property type="entry name" value="WH2"/>
    <property type="match status" value="1"/>
</dbReference>
<dbReference type="GO" id="GO:0032456">
    <property type="term" value="P:endocytic recycling"/>
    <property type="evidence" value="ECO:0007669"/>
    <property type="project" value="TreeGrafter"/>
</dbReference>
<dbReference type="PANTHER" id="PTHR23331">
    <property type="entry name" value="CXYORF1"/>
    <property type="match status" value="1"/>
</dbReference>
<protein>
    <submittedName>
        <fullName evidence="6">WH2 domain-containing protein</fullName>
    </submittedName>
</protein>
<proteinExistence type="inferred from homology"/>
<dbReference type="Pfam" id="PF11945">
    <property type="entry name" value="WASH_WAHD"/>
    <property type="match status" value="1"/>
</dbReference>
<feature type="compositionally biased region" description="Polar residues" evidence="3">
    <location>
        <begin position="275"/>
        <end position="312"/>
    </location>
</feature>
<feature type="compositionally biased region" description="Basic and acidic residues" evidence="3">
    <location>
        <begin position="465"/>
        <end position="484"/>
    </location>
</feature>
<accession>A0A1I7YTH9</accession>
<dbReference type="GO" id="GO:0003779">
    <property type="term" value="F:actin binding"/>
    <property type="evidence" value="ECO:0007669"/>
    <property type="project" value="UniProtKB-KW"/>
</dbReference>
<dbReference type="GO" id="GO:0042147">
    <property type="term" value="P:retrograde transport, endosome to Golgi"/>
    <property type="evidence" value="ECO:0007669"/>
    <property type="project" value="TreeGrafter"/>
</dbReference>
<dbReference type="GO" id="GO:0005769">
    <property type="term" value="C:early endosome"/>
    <property type="evidence" value="ECO:0007669"/>
    <property type="project" value="InterPro"/>
</dbReference>
<organism evidence="5 6">
    <name type="scientific">Steinernema glaseri</name>
    <dbReference type="NCBI Taxonomy" id="37863"/>
    <lineage>
        <taxon>Eukaryota</taxon>
        <taxon>Metazoa</taxon>
        <taxon>Ecdysozoa</taxon>
        <taxon>Nematoda</taxon>
        <taxon>Chromadorea</taxon>
        <taxon>Rhabditida</taxon>
        <taxon>Tylenchina</taxon>
        <taxon>Panagrolaimomorpha</taxon>
        <taxon>Strongyloidoidea</taxon>
        <taxon>Steinernematidae</taxon>
        <taxon>Steinernema</taxon>
    </lineage>
</organism>
<evidence type="ECO:0000256" key="3">
    <source>
        <dbReference type="SAM" id="MobiDB-lite"/>
    </source>
</evidence>
<dbReference type="AlphaFoldDB" id="A0A1I7YTH9"/>
<feature type="compositionally biased region" description="Basic and acidic residues" evidence="3">
    <location>
        <begin position="431"/>
        <end position="443"/>
    </location>
</feature>
<feature type="region of interest" description="Disordered" evidence="3">
    <location>
        <begin position="275"/>
        <end position="519"/>
    </location>
</feature>
<dbReference type="InterPro" id="IPR028290">
    <property type="entry name" value="WASH1"/>
</dbReference>
<dbReference type="WBParaSite" id="L893_g19340.t1">
    <property type="protein sequence ID" value="L893_g19340.t1"/>
    <property type="gene ID" value="L893_g19340"/>
</dbReference>
<dbReference type="GO" id="GO:0005829">
    <property type="term" value="C:cytosol"/>
    <property type="evidence" value="ECO:0007669"/>
    <property type="project" value="GOC"/>
</dbReference>
<dbReference type="GO" id="GO:0006887">
    <property type="term" value="P:exocytosis"/>
    <property type="evidence" value="ECO:0007669"/>
    <property type="project" value="TreeGrafter"/>
</dbReference>
<evidence type="ECO:0000313" key="5">
    <source>
        <dbReference type="Proteomes" id="UP000095287"/>
    </source>
</evidence>
<dbReference type="PANTHER" id="PTHR23331:SF1">
    <property type="entry name" value="WASH COMPLEX SUBUNIT 1"/>
    <property type="match status" value="1"/>
</dbReference>
<dbReference type="Proteomes" id="UP000095287">
    <property type="component" value="Unplaced"/>
</dbReference>
<name>A0A1I7YTH9_9BILA</name>
<comment type="similarity">
    <text evidence="1">Belongs to the WASH1 family.</text>
</comment>
<sequence>MDVCGNPQVVRLVGCDGNREDAIAEIIKATRETMAIADAIFDRVQNRLDSCTARVQSICSRANEAAAKINAIQTTEKSICFVSPARFPHEVNDTEEALFVSQVAKLPQSVSVETANDDVSSIRVPCEDIKTIIKNKSRCCHISKNKSNSFKKLVPETRNGVPVDVASVADLLIYNSSVSAYGTSQSVDPLDNSGMRIKVSTKKDLENELDIMTAEDSVITSNTIPMDEADDPLVYKPEIGALADFDFPDVLPHLPGIATDVSFIIPVGGMSNNVFNQRNQSDPNSSGTNISQTISTSPSMSITGSERTTESSVDLRFNGKQSAKQETNGRSKPTAPIFEPRSPGAAPPPPPPCPPPMANGSKLSNGARSAPTAPPPPPPGPPPTGAPPPPPPPPPPAPLPSLPKLPTSGDARSNLLEAIRAAGGTKGAKLKKVESHVHQREEPLASTTKSAPAGGDLMSSLQKALELRRRGISGRKTEQDERKARQPASNALSRISELIPPPPAKGSDSEGSATDDDWK</sequence>
<feature type="compositionally biased region" description="Pro residues" evidence="3">
    <location>
        <begin position="345"/>
        <end position="357"/>
    </location>
</feature>
<dbReference type="PROSITE" id="PS51082">
    <property type="entry name" value="WH2"/>
    <property type="match status" value="1"/>
</dbReference>
<dbReference type="GO" id="GO:0071203">
    <property type="term" value="C:WASH complex"/>
    <property type="evidence" value="ECO:0007669"/>
    <property type="project" value="InterPro"/>
</dbReference>
<dbReference type="GO" id="GO:0043014">
    <property type="term" value="F:alpha-tubulin binding"/>
    <property type="evidence" value="ECO:0007669"/>
    <property type="project" value="InterPro"/>
</dbReference>
<reference evidence="6" key="1">
    <citation type="submission" date="2016-11" db="UniProtKB">
        <authorList>
            <consortium name="WormBaseParasite"/>
        </authorList>
    </citation>
    <scope>IDENTIFICATION</scope>
</reference>
<dbReference type="GO" id="GO:0034314">
    <property type="term" value="P:Arp2/3 complex-mediated actin nucleation"/>
    <property type="evidence" value="ECO:0007669"/>
    <property type="project" value="InterPro"/>
</dbReference>